<sequence length="385" mass="42887">MTGRGPFAAEILGFILGREAAPGSGRSAPLAKVGETFAFQPKTRQGSLQILPIEPKGYRFGIFGMSVTWKTRLHGFRHCRGDHLLTIADRTTGEALASSIPIYADPRGRFLMRKEFMTTIATITDLEERVFIPYGVLSGGPENRDPWLCVFTLIDEQPDFLLSTGGPLDLPELFAERWALLAPRPPVAPDELDPFEEGVVALTSAVIRVDGVIKPEEIQVVRDFHARLFQGQPAKMGQARQILKRFLAEPPDLEPVLNKLAGRPAQEKQVIIALLLSIASADGELEASELSLIDGIRRRFGIGDAEFGKMAADFQPEDFPWYKVLGLAPGASWEAITEAWQKKSREYHPDLYPTLPDSFREFAQQEYRRVQEAYQALARKFGRPA</sequence>
<dbReference type="CDD" id="cd07177">
    <property type="entry name" value="terB_like"/>
    <property type="match status" value="1"/>
</dbReference>
<comment type="caution">
    <text evidence="2">The sequence shown here is derived from an EMBL/GenBank/DDBJ whole genome shotgun (WGS) entry which is preliminary data.</text>
</comment>
<evidence type="ECO:0000259" key="1">
    <source>
        <dbReference type="PROSITE" id="PS50076"/>
    </source>
</evidence>
<organism evidence="2 3">
    <name type="scientific">Candidatus Ozemobacter sibiricus</name>
    <dbReference type="NCBI Taxonomy" id="2268124"/>
    <lineage>
        <taxon>Bacteria</taxon>
        <taxon>Candidatus Ozemobacteria</taxon>
        <taxon>Candidatus Ozemobacterales</taxon>
        <taxon>Candidatus Ozemobacteraceae</taxon>
        <taxon>Candidatus Ozemobacter</taxon>
    </lineage>
</organism>
<dbReference type="Pfam" id="PF00226">
    <property type="entry name" value="DnaJ"/>
    <property type="match status" value="1"/>
</dbReference>
<dbReference type="EMBL" id="QOQW01000003">
    <property type="protein sequence ID" value="RCK80990.1"/>
    <property type="molecule type" value="Genomic_DNA"/>
</dbReference>
<accession>A0A367ZSH8</accession>
<dbReference type="PRINTS" id="PR00625">
    <property type="entry name" value="JDOMAIN"/>
</dbReference>
<reference evidence="2 3" key="1">
    <citation type="submission" date="2018-05" db="EMBL/GenBank/DDBJ databases">
        <title>A metagenomic window into the 2 km-deep terrestrial subsurface aquifer revealed taxonomically and functionally diverse microbial community comprising novel uncultured bacterial lineages.</title>
        <authorList>
            <person name="Kadnikov V.V."/>
            <person name="Mardanov A.V."/>
            <person name="Beletsky A.V."/>
            <person name="Banks D."/>
            <person name="Pimenov N.V."/>
            <person name="Frank Y.A."/>
            <person name="Karnachuk O.V."/>
            <person name="Ravin N.V."/>
        </authorList>
    </citation>
    <scope>NUCLEOTIDE SEQUENCE [LARGE SCALE GENOMIC DNA]</scope>
    <source>
        <strain evidence="2">BY5</strain>
    </source>
</reference>
<dbReference type="InterPro" id="IPR007791">
    <property type="entry name" value="DjlA_N"/>
</dbReference>
<dbReference type="SMART" id="SM00271">
    <property type="entry name" value="DnaJ"/>
    <property type="match status" value="1"/>
</dbReference>
<dbReference type="SUPFAM" id="SSF46565">
    <property type="entry name" value="Chaperone J-domain"/>
    <property type="match status" value="1"/>
</dbReference>
<proteinExistence type="predicted"/>
<protein>
    <submittedName>
        <fullName evidence="2">DnaJ-like protein DjlA</fullName>
    </submittedName>
</protein>
<dbReference type="InterPro" id="IPR029024">
    <property type="entry name" value="TerB-like"/>
</dbReference>
<gene>
    <name evidence="2" type="ORF">OZSIB_2367</name>
</gene>
<dbReference type="SUPFAM" id="SSF158682">
    <property type="entry name" value="TerB-like"/>
    <property type="match status" value="1"/>
</dbReference>
<dbReference type="Gene3D" id="1.10.287.110">
    <property type="entry name" value="DnaJ domain"/>
    <property type="match status" value="1"/>
</dbReference>
<evidence type="ECO:0000313" key="3">
    <source>
        <dbReference type="Proteomes" id="UP000252355"/>
    </source>
</evidence>
<dbReference type="InterPro" id="IPR036869">
    <property type="entry name" value="J_dom_sf"/>
</dbReference>
<dbReference type="Pfam" id="PF05099">
    <property type="entry name" value="TerB"/>
    <property type="match status" value="1"/>
</dbReference>
<dbReference type="CDD" id="cd06257">
    <property type="entry name" value="DnaJ"/>
    <property type="match status" value="1"/>
</dbReference>
<dbReference type="InterPro" id="IPR001623">
    <property type="entry name" value="DnaJ_domain"/>
</dbReference>
<dbReference type="AlphaFoldDB" id="A0A367ZSH8"/>
<evidence type="ECO:0000313" key="2">
    <source>
        <dbReference type="EMBL" id="RCK80990.1"/>
    </source>
</evidence>
<dbReference type="PROSITE" id="PS50076">
    <property type="entry name" value="DNAJ_2"/>
    <property type="match status" value="1"/>
</dbReference>
<name>A0A367ZSH8_9BACT</name>
<dbReference type="Gene3D" id="1.10.3680.10">
    <property type="entry name" value="TerB-like"/>
    <property type="match status" value="1"/>
</dbReference>
<dbReference type="Proteomes" id="UP000252355">
    <property type="component" value="Unassembled WGS sequence"/>
</dbReference>
<feature type="domain" description="J" evidence="1">
    <location>
        <begin position="320"/>
        <end position="385"/>
    </location>
</feature>